<feature type="non-terminal residue" evidence="2">
    <location>
        <position position="1"/>
    </location>
</feature>
<proteinExistence type="predicted"/>
<reference evidence="2 3" key="1">
    <citation type="submission" date="2018-11" db="EMBL/GenBank/DDBJ databases">
        <title>Genomic profiling of Staphylococcus species from a Poultry farm system in KwaZulu-Natal, South Africa.</title>
        <authorList>
            <person name="Amoako D.G."/>
            <person name="Somboro A.M."/>
            <person name="Abia A.L.K."/>
            <person name="Bester L.A."/>
            <person name="Essack S.Y."/>
        </authorList>
    </citation>
    <scope>NUCLEOTIDE SEQUENCE [LARGE SCALE GENOMIC DNA]</scope>
    <source>
        <strain evidence="2 3">SA11</strain>
    </source>
</reference>
<evidence type="ECO:0000256" key="1">
    <source>
        <dbReference type="SAM" id="Phobius"/>
    </source>
</evidence>
<sequence>KKMMKSQFAMSNVAFFLNFFIMGVWHGLEVYYIVYGLYHAALFIGYGYYERWRKKHPPRWDNRFTTALSIIITFHFVTFGFLIFSGKLI</sequence>
<comment type="caution">
    <text evidence="2">The sequence shown here is derived from an EMBL/GenBank/DDBJ whole genome shotgun (WGS) entry which is preliminary data.</text>
</comment>
<evidence type="ECO:0000313" key="3">
    <source>
        <dbReference type="Proteomes" id="UP000293854"/>
    </source>
</evidence>
<keyword evidence="1" id="KW-0472">Membrane</keyword>
<feature type="transmembrane region" description="Helical" evidence="1">
    <location>
        <begin position="64"/>
        <end position="84"/>
    </location>
</feature>
<feature type="transmembrane region" description="Helical" evidence="1">
    <location>
        <begin position="7"/>
        <end position="25"/>
    </location>
</feature>
<dbReference type="Proteomes" id="UP000293854">
    <property type="component" value="Unassembled WGS sequence"/>
</dbReference>
<accession>A0A4Q7CLT9</accession>
<dbReference type="EMBL" id="RQTE01000300">
    <property type="protein sequence ID" value="RZI00310.1"/>
    <property type="molecule type" value="Genomic_DNA"/>
</dbReference>
<name>A0A4Q7CLT9_9STAP</name>
<organism evidence="2 3">
    <name type="scientific">Staphylococcus condimenti</name>
    <dbReference type="NCBI Taxonomy" id="70255"/>
    <lineage>
        <taxon>Bacteria</taxon>
        <taxon>Bacillati</taxon>
        <taxon>Bacillota</taxon>
        <taxon>Bacilli</taxon>
        <taxon>Bacillales</taxon>
        <taxon>Staphylococcaceae</taxon>
        <taxon>Staphylococcus</taxon>
    </lineage>
</organism>
<dbReference type="AlphaFoldDB" id="A0A4Q7CLT9"/>
<protein>
    <submittedName>
        <fullName evidence="2">D-alanyl-lipoteichoic acid biosynthesis protein DltB</fullName>
    </submittedName>
</protein>
<evidence type="ECO:0000313" key="2">
    <source>
        <dbReference type="EMBL" id="RZI00310.1"/>
    </source>
</evidence>
<keyword evidence="1" id="KW-0812">Transmembrane</keyword>
<gene>
    <name evidence="2" type="ORF">EIG99_11835</name>
</gene>
<keyword evidence="1" id="KW-1133">Transmembrane helix</keyword>